<feature type="compositionally biased region" description="Basic and acidic residues" evidence="6">
    <location>
        <begin position="938"/>
        <end position="965"/>
    </location>
</feature>
<evidence type="ECO:0000256" key="3">
    <source>
        <dbReference type="ARBA" id="ARBA00022737"/>
    </source>
</evidence>
<dbReference type="SUPFAM" id="SSF82171">
    <property type="entry name" value="DPP6 N-terminal domain-like"/>
    <property type="match status" value="1"/>
</dbReference>
<feature type="region of interest" description="Disordered" evidence="6">
    <location>
        <begin position="390"/>
        <end position="468"/>
    </location>
</feature>
<feature type="region of interest" description="Disordered" evidence="6">
    <location>
        <begin position="913"/>
        <end position="982"/>
    </location>
</feature>
<comment type="subcellular location">
    <subcellularLocation>
        <location evidence="1">Nucleus</location>
    </subcellularLocation>
</comment>
<dbReference type="Pfam" id="PF24817">
    <property type="entry name" value="WD40_WDHD1_1st"/>
    <property type="match status" value="1"/>
</dbReference>
<evidence type="ECO:0000256" key="4">
    <source>
        <dbReference type="ARBA" id="ARBA00023242"/>
    </source>
</evidence>
<dbReference type="InterPro" id="IPR015943">
    <property type="entry name" value="WD40/YVTN_repeat-like_dom_sf"/>
</dbReference>
<feature type="repeat" description="WD" evidence="5">
    <location>
        <begin position="277"/>
        <end position="308"/>
    </location>
</feature>
<feature type="domain" description="WDHD1 first WD40" evidence="9">
    <location>
        <begin position="103"/>
        <end position="310"/>
    </location>
</feature>
<keyword evidence="4" id="KW-0539">Nucleus</keyword>
<evidence type="ECO:0000313" key="10">
    <source>
        <dbReference type="EMBL" id="EWM28689.1"/>
    </source>
</evidence>
<dbReference type="OrthoDB" id="47241at2759"/>
<dbReference type="PROSITE" id="PS50082">
    <property type="entry name" value="WD_REPEATS_2"/>
    <property type="match status" value="2"/>
</dbReference>
<dbReference type="GO" id="GO:0003682">
    <property type="term" value="F:chromatin binding"/>
    <property type="evidence" value="ECO:0007669"/>
    <property type="project" value="TreeGrafter"/>
</dbReference>
<dbReference type="GO" id="GO:0000278">
    <property type="term" value="P:mitotic cell cycle"/>
    <property type="evidence" value="ECO:0007669"/>
    <property type="project" value="TreeGrafter"/>
</dbReference>
<dbReference type="Pfam" id="PF20946">
    <property type="entry name" value="Ctf4_C"/>
    <property type="match status" value="1"/>
</dbReference>
<keyword evidence="10" id="KW-0238">DNA-binding</keyword>
<dbReference type="InterPro" id="IPR019775">
    <property type="entry name" value="WD40_repeat_CS"/>
</dbReference>
<evidence type="ECO:0000259" key="8">
    <source>
        <dbReference type="Pfam" id="PF20946"/>
    </source>
</evidence>
<feature type="region of interest" description="Disordered" evidence="6">
    <location>
        <begin position="1022"/>
        <end position="1057"/>
    </location>
</feature>
<feature type="domain" description="WDHD1/CFT4 helical bundle" evidence="8">
    <location>
        <begin position="813"/>
        <end position="903"/>
    </location>
</feature>
<gene>
    <name evidence="10" type="ORF">Naga_100002g62</name>
</gene>
<evidence type="ECO:0000256" key="6">
    <source>
        <dbReference type="SAM" id="MobiDB-lite"/>
    </source>
</evidence>
<feature type="repeat" description="WD" evidence="5">
    <location>
        <begin position="183"/>
        <end position="224"/>
    </location>
</feature>
<dbReference type="PANTHER" id="PTHR19932:SF10">
    <property type="entry name" value="WD REPEAT AND HMG-BOX DNA-BINDING PROTEIN 1"/>
    <property type="match status" value="1"/>
</dbReference>
<keyword evidence="3" id="KW-0677">Repeat</keyword>
<dbReference type="PANTHER" id="PTHR19932">
    <property type="entry name" value="WD REPEAT AND HMG-BOX DNA BINDING PROTEIN"/>
    <property type="match status" value="1"/>
</dbReference>
<evidence type="ECO:0000259" key="9">
    <source>
        <dbReference type="Pfam" id="PF24817"/>
    </source>
</evidence>
<dbReference type="Pfam" id="PF12341">
    <property type="entry name" value="Mcl1_mid"/>
    <property type="match status" value="1"/>
</dbReference>
<dbReference type="EMBL" id="AZIL01000274">
    <property type="protein sequence ID" value="EWM28689.1"/>
    <property type="molecule type" value="Genomic_DNA"/>
</dbReference>
<feature type="compositionally biased region" description="Low complexity" evidence="6">
    <location>
        <begin position="1030"/>
        <end position="1041"/>
    </location>
</feature>
<evidence type="ECO:0000313" key="11">
    <source>
        <dbReference type="Proteomes" id="UP000019335"/>
    </source>
</evidence>
<keyword evidence="2 5" id="KW-0853">WD repeat</keyword>
<dbReference type="InterPro" id="IPR057646">
    <property type="entry name" value="WD40_WDHD1_1st"/>
</dbReference>
<sequence>MEGKRVEDAESTCDQNAQSHKGAAEIPLIKDDAPLLPLALKELLVEGSCMSFAKPREGMEKFSWACSPDGEIQIIDLCTGTVAVDPTTQGPVKLTAVDGTPICLALTREQTALAIGMESGKVEFNRVSWENGFPEFHFEDFLVRCTSAVRDIALSPTSKWAAVGSGDLELRLIEVQSRKATPLRKHDGGVHSLCFDPKEEYLVSLGTDGCVLIWELATKHCIFSKKVFEGDSTYNLQPGIPKSAWSPDGSVLALPGSRHPQLLERGTWRVVDSSASRLAHTAEISVLAWAPDGHLLASAGEDRRLVIWAVPQCGGPALLPAQIYMDKESVNEGIVGASRSRALRQLQWIEMRQLAVLDCMGFFGIKNVPEDAISTLLSSSVQVISELKGSKRDAATKDAAPGESRRRTQTPELERHEEKERASSNKNVETPEKRSFSLHRDKHIESTHEGGEGFEEEESAPDDEPGVLDYDHIKEERETIPPYSHLQGPFLPSSSPVDALKRFLVWNLVGNIVSQNLGDHNVIEIEFADASRRPIRFTDHYRFNMGSMAEEGAIFASATLDEINPDKGDKQVENKDEERSTVFFRPFANYSAKNQWLYTLPKKEGALCVAVGARWTAVATTRQWVRLFTFSGLQEGVLAMPGPVVTMVGQGELLAVFYHGGIPLINHSTGSASQSLHYQLLDIRRTVVVSQGPVCLSPDSLLIWAGFDNSDMLHIMDSEGLLSSLVRGFSWHWTPILESSRLHRNKMDSFWPVGVFNGSLMCSLLRGGEEHPPTNPKPLVSSLPFKPPFVMSNNDHALLKLEEVRFLSKTFLCQKLYQQEVLAFESLEDHDLEADILRNQASYDAHLVKMIQQAGAAENGERMLELAETLTLPKSLTLAVRIADHYSLPQVAARISDLVATRFPPIADIHLSNEETENQDPRGFKDSPMSSRTSMLTNEHDLNNDDINLPERAERTDMSADHRDPLFSPARPRASQVSRIGNSSTSFVGRCDAESGISRNPFAMKDAEGKKPAEKRSCSIAESLAPLMSPSPKKPVLSKSSTFVSEIRSKKKHDRRA</sequence>
<reference evidence="10 11" key="1">
    <citation type="journal article" date="2014" name="Mol. Plant">
        <title>Chromosome Scale Genome Assembly and Transcriptome Profiling of Nannochloropsis gaditana in Nitrogen Depletion.</title>
        <authorList>
            <person name="Corteggiani Carpinelli E."/>
            <person name="Telatin A."/>
            <person name="Vitulo N."/>
            <person name="Forcato C."/>
            <person name="D'Angelo M."/>
            <person name="Schiavon R."/>
            <person name="Vezzi A."/>
            <person name="Giacometti G.M."/>
            <person name="Morosinotto T."/>
            <person name="Valle G."/>
        </authorList>
    </citation>
    <scope>NUCLEOTIDE SEQUENCE [LARGE SCALE GENOMIC DNA]</scope>
    <source>
        <strain evidence="10 11">B-31</strain>
    </source>
</reference>
<dbReference type="InterPro" id="IPR048591">
    <property type="entry name" value="WDHD1/CFT4_hel"/>
</dbReference>
<dbReference type="InterPro" id="IPR036322">
    <property type="entry name" value="WD40_repeat_dom_sf"/>
</dbReference>
<dbReference type="PROSITE" id="PS50294">
    <property type="entry name" value="WD_REPEATS_REGION"/>
    <property type="match status" value="2"/>
</dbReference>
<feature type="compositionally biased region" description="Acidic residues" evidence="6">
    <location>
        <begin position="452"/>
        <end position="466"/>
    </location>
</feature>
<feature type="compositionally biased region" description="Basic and acidic residues" evidence="6">
    <location>
        <begin position="412"/>
        <end position="451"/>
    </location>
</feature>
<evidence type="ECO:0000256" key="2">
    <source>
        <dbReference type="ARBA" id="ARBA00022574"/>
    </source>
</evidence>
<comment type="caution">
    <text evidence="10">The sequence shown here is derived from an EMBL/GenBank/DDBJ whole genome shotgun (WGS) entry which is preliminary data.</text>
</comment>
<dbReference type="InterPro" id="IPR001680">
    <property type="entry name" value="WD40_rpt"/>
</dbReference>
<evidence type="ECO:0000256" key="1">
    <source>
        <dbReference type="ARBA" id="ARBA00004123"/>
    </source>
</evidence>
<dbReference type="InterPro" id="IPR022100">
    <property type="entry name" value="WDHD1/CFT4_beta-prop_2nd"/>
</dbReference>
<evidence type="ECO:0000256" key="5">
    <source>
        <dbReference type="PROSITE-ProRule" id="PRU00221"/>
    </source>
</evidence>
<dbReference type="Gene3D" id="2.130.10.10">
    <property type="entry name" value="YVTN repeat-like/Quinoprotein amine dehydrogenase"/>
    <property type="match status" value="2"/>
</dbReference>
<dbReference type="GO" id="GO:0043596">
    <property type="term" value="C:nuclear replication fork"/>
    <property type="evidence" value="ECO:0007669"/>
    <property type="project" value="TreeGrafter"/>
</dbReference>
<proteinExistence type="predicted"/>
<name>W7U747_9STRA</name>
<feature type="domain" description="WDHD1/CFT4 second beta-propeller" evidence="7">
    <location>
        <begin position="489"/>
        <end position="788"/>
    </location>
</feature>
<dbReference type="SUPFAM" id="SSF50978">
    <property type="entry name" value="WD40 repeat-like"/>
    <property type="match status" value="1"/>
</dbReference>
<accession>W7U747</accession>
<dbReference type="GO" id="GO:0006261">
    <property type="term" value="P:DNA-templated DNA replication"/>
    <property type="evidence" value="ECO:0007669"/>
    <property type="project" value="TreeGrafter"/>
</dbReference>
<dbReference type="AlphaFoldDB" id="W7U747"/>
<dbReference type="GO" id="GO:0006281">
    <property type="term" value="P:DNA repair"/>
    <property type="evidence" value="ECO:0007669"/>
    <property type="project" value="TreeGrafter"/>
</dbReference>
<dbReference type="PROSITE" id="PS00678">
    <property type="entry name" value="WD_REPEATS_1"/>
    <property type="match status" value="1"/>
</dbReference>
<dbReference type="SMART" id="SM00320">
    <property type="entry name" value="WD40"/>
    <property type="match status" value="3"/>
</dbReference>
<keyword evidence="11" id="KW-1185">Reference proteome</keyword>
<feature type="compositionally biased region" description="Polar residues" evidence="6">
    <location>
        <begin position="928"/>
        <end position="937"/>
    </location>
</feature>
<dbReference type="Proteomes" id="UP000019335">
    <property type="component" value="Chromosome 4"/>
</dbReference>
<evidence type="ECO:0000259" key="7">
    <source>
        <dbReference type="Pfam" id="PF12341"/>
    </source>
</evidence>
<organism evidence="10 11">
    <name type="scientific">Nannochloropsis gaditana</name>
    <dbReference type="NCBI Taxonomy" id="72520"/>
    <lineage>
        <taxon>Eukaryota</taxon>
        <taxon>Sar</taxon>
        <taxon>Stramenopiles</taxon>
        <taxon>Ochrophyta</taxon>
        <taxon>Eustigmatophyceae</taxon>
        <taxon>Eustigmatales</taxon>
        <taxon>Monodopsidaceae</taxon>
        <taxon>Nannochloropsis</taxon>
    </lineage>
</organism>
<protein>
    <submittedName>
        <fullName evidence="10">Hmg-box dna-binding protein 1</fullName>
    </submittedName>
</protein>
<dbReference type="GO" id="GO:0003677">
    <property type="term" value="F:DNA binding"/>
    <property type="evidence" value="ECO:0007669"/>
    <property type="project" value="UniProtKB-KW"/>
</dbReference>